<dbReference type="Proteomes" id="UP001623660">
    <property type="component" value="Unassembled WGS sequence"/>
</dbReference>
<organism evidence="1 2">
    <name type="scientific">Candidatus Clostridium eludens</name>
    <dbReference type="NCBI Taxonomy" id="3381663"/>
    <lineage>
        <taxon>Bacteria</taxon>
        <taxon>Bacillati</taxon>
        <taxon>Bacillota</taxon>
        <taxon>Clostridia</taxon>
        <taxon>Eubacteriales</taxon>
        <taxon>Clostridiaceae</taxon>
        <taxon>Clostridium</taxon>
    </lineage>
</organism>
<dbReference type="RefSeq" id="WP_406790624.1">
    <property type="nucleotide sequence ID" value="NZ_JBJHZX010000003.1"/>
</dbReference>
<sequence>MKLLKEKLLRKSMKMLGNVSLVLAAVVLVVTSSGGYYQPKCPEKLLK</sequence>
<reference evidence="1 2" key="1">
    <citation type="submission" date="2024-11" db="EMBL/GenBank/DDBJ databases">
        <authorList>
            <person name="Heng Y.C."/>
            <person name="Lim A.C.H."/>
            <person name="Lee J.K.Y."/>
            <person name="Kittelmann S."/>
        </authorList>
    </citation>
    <scope>NUCLEOTIDE SEQUENCE [LARGE SCALE GENOMIC DNA]</scope>
    <source>
        <strain evidence="1 2">WILCCON 0269</strain>
    </source>
</reference>
<dbReference type="InterPro" id="IPR009229">
    <property type="entry name" value="AgrD"/>
</dbReference>
<keyword evidence="2" id="KW-1185">Reference proteome</keyword>
<gene>
    <name evidence="1" type="ORF">ACJDU8_02765</name>
</gene>
<accession>A0ABW8SH38</accession>
<dbReference type="NCBIfam" id="TIGR04223">
    <property type="entry name" value="quorum_AgrD"/>
    <property type="match status" value="1"/>
</dbReference>
<evidence type="ECO:0000313" key="2">
    <source>
        <dbReference type="Proteomes" id="UP001623660"/>
    </source>
</evidence>
<name>A0ABW8SH38_9CLOT</name>
<evidence type="ECO:0000313" key="1">
    <source>
        <dbReference type="EMBL" id="MFL0194499.1"/>
    </source>
</evidence>
<dbReference type="EMBL" id="JBJHZX010000003">
    <property type="protein sequence ID" value="MFL0194499.1"/>
    <property type="molecule type" value="Genomic_DNA"/>
</dbReference>
<proteinExistence type="predicted"/>
<protein>
    <submittedName>
        <fullName evidence="1">AgrD family cyclic lactone autoinducer peptide</fullName>
    </submittedName>
</protein>
<comment type="caution">
    <text evidence="1">The sequence shown here is derived from an EMBL/GenBank/DDBJ whole genome shotgun (WGS) entry which is preliminary data.</text>
</comment>